<dbReference type="SMART" id="SM00028">
    <property type="entry name" value="TPR"/>
    <property type="match status" value="2"/>
</dbReference>
<feature type="domain" description="HTH cro/C1-type" evidence="1">
    <location>
        <begin position="14"/>
        <end position="69"/>
    </location>
</feature>
<dbReference type="GO" id="GO:0003677">
    <property type="term" value="F:DNA binding"/>
    <property type="evidence" value="ECO:0007669"/>
    <property type="project" value="InterPro"/>
</dbReference>
<protein>
    <recommendedName>
        <fullName evidence="1">HTH cro/C1-type domain-containing protein</fullName>
    </recommendedName>
</protein>
<name>A0A0K2CNR6_9CAUD</name>
<dbReference type="InterPro" id="IPR019734">
    <property type="entry name" value="TPR_rpt"/>
</dbReference>
<dbReference type="PROSITE" id="PS50943">
    <property type="entry name" value="HTH_CROC1"/>
    <property type="match status" value="1"/>
</dbReference>
<evidence type="ECO:0000313" key="2">
    <source>
        <dbReference type="EMBL" id="ALA07416.1"/>
    </source>
</evidence>
<organism evidence="2 3">
    <name type="scientific">Brevibacillus phage SecTim467</name>
    <dbReference type="NCBI Taxonomy" id="1691956"/>
    <lineage>
        <taxon>Viruses</taxon>
        <taxon>Duplodnaviria</taxon>
        <taxon>Heunggongvirae</taxon>
        <taxon>Uroviricota</taxon>
        <taxon>Caudoviricetes</taxon>
        <taxon>Jenstvirus</taxon>
        <taxon>Jenstvirus jenst</taxon>
    </lineage>
</organism>
<accession>A0A0K2CNR6</accession>
<dbReference type="SUPFAM" id="SSF48452">
    <property type="entry name" value="TPR-like"/>
    <property type="match status" value="1"/>
</dbReference>
<dbReference type="InterPro" id="IPR010982">
    <property type="entry name" value="Lambda_DNA-bd_dom_sf"/>
</dbReference>
<dbReference type="Pfam" id="PF01381">
    <property type="entry name" value="HTH_3"/>
    <property type="match status" value="1"/>
</dbReference>
<dbReference type="SUPFAM" id="SSF47413">
    <property type="entry name" value="lambda repressor-like DNA-binding domains"/>
    <property type="match status" value="1"/>
</dbReference>
<sequence length="446" mass="51833">MDHNLNYTTIGELIRKKREEKEVGLSELGRISGVPKSTISKIETGEIKSPRMKYIKPIADVLGMPYEEVIECYIELEHRNAILNDFLTEVAEFSNLSLIEKVAMKFLENSKKSTNELLQNLIEIAGTFESSEVRLTIYNTMIKYARLHGESQYVAKGLYEKYMIEREDLKHLEESFKVGEEGLHYIDFLSDEEKVTYYYRMALQAFALKKYDKCVELGKIGHAKDSTNNELKERVALAICNSYFYTNKFEEMEKHLQTYEQLGFNFIIERIKYLRAIILSKTGNHQEAIPLLRECVEEASEEYRLHRVNELVEALLNINDLDSLRQILNQEEKNTLVKVFTPYKYSELGKYFKYKGAFLVTIGSFNEGMESYVKGMDFYSNINDRSGIMECSEMIYGHLCEQSKEMNLGLLQKMKKVYNIVNNGDGRRGKDEETSIHIDDSFVGFM</sequence>
<dbReference type="Gene3D" id="1.25.40.10">
    <property type="entry name" value="Tetratricopeptide repeat domain"/>
    <property type="match status" value="1"/>
</dbReference>
<evidence type="ECO:0000259" key="1">
    <source>
        <dbReference type="PROSITE" id="PS50943"/>
    </source>
</evidence>
<dbReference type="SMART" id="SM00530">
    <property type="entry name" value="HTH_XRE"/>
    <property type="match status" value="1"/>
</dbReference>
<dbReference type="InterPro" id="IPR001387">
    <property type="entry name" value="Cro/C1-type_HTH"/>
</dbReference>
<reference evidence="2 3" key="1">
    <citation type="journal article" date="2015" name="Genome Announc.">
        <title>Genome Sequences of Five Additional Brevibacillus laterosporus Bacteriophages.</title>
        <authorList>
            <person name="Merrill B.D."/>
            <person name="Berg J.A."/>
            <person name="Graves K.A."/>
            <person name="Ward A.T."/>
            <person name="Hilton J.A."/>
            <person name="Wake B.N."/>
            <person name="Grose J.H."/>
            <person name="Breakwell D.P."/>
            <person name="Burnett S.H."/>
        </authorList>
    </citation>
    <scope>NUCLEOTIDE SEQUENCE [LARGE SCALE GENOMIC DNA]</scope>
</reference>
<dbReference type="InterPro" id="IPR011990">
    <property type="entry name" value="TPR-like_helical_dom_sf"/>
</dbReference>
<dbReference type="EMBL" id="KT151957">
    <property type="protein sequence ID" value="ALA07416.1"/>
    <property type="molecule type" value="Genomic_DNA"/>
</dbReference>
<gene>
    <name evidence="2" type="ORF">SECTIM467_71</name>
</gene>
<dbReference type="Gene3D" id="1.10.260.40">
    <property type="entry name" value="lambda repressor-like DNA-binding domains"/>
    <property type="match status" value="1"/>
</dbReference>
<dbReference type="CDD" id="cd00093">
    <property type="entry name" value="HTH_XRE"/>
    <property type="match status" value="1"/>
</dbReference>
<evidence type="ECO:0000313" key="3">
    <source>
        <dbReference type="Proteomes" id="UP000224542"/>
    </source>
</evidence>
<dbReference type="Proteomes" id="UP000224542">
    <property type="component" value="Segment"/>
</dbReference>
<proteinExistence type="predicted"/>